<feature type="binding site" description="axial binding residue" evidence="8">
    <location>
        <position position="394"/>
    </location>
    <ligand>
        <name>heme</name>
        <dbReference type="ChEBI" id="CHEBI:30413"/>
    </ligand>
    <ligandPart>
        <name>Fe</name>
        <dbReference type="ChEBI" id="CHEBI:18248"/>
    </ligandPart>
</feature>
<evidence type="ECO:0000256" key="7">
    <source>
        <dbReference type="ARBA" id="ARBA00023033"/>
    </source>
</evidence>
<keyword evidence="5 9" id="KW-0560">Oxidoreductase</keyword>
<evidence type="ECO:0000256" key="9">
    <source>
        <dbReference type="RuleBase" id="RU000461"/>
    </source>
</evidence>
<dbReference type="Gene3D" id="1.10.630.10">
    <property type="entry name" value="Cytochrome P450"/>
    <property type="match status" value="1"/>
</dbReference>
<dbReference type="EMBL" id="CP022684">
    <property type="protein sequence ID" value="AUM13696.1"/>
    <property type="molecule type" value="Genomic_DNA"/>
</dbReference>
<dbReference type="InterPro" id="IPR036396">
    <property type="entry name" value="Cyt_P450_sf"/>
</dbReference>
<evidence type="ECO:0000256" key="5">
    <source>
        <dbReference type="ARBA" id="ARBA00023002"/>
    </source>
</evidence>
<organism evidence="10 11">
    <name type="scientific">Ketobacter alkanivorans</name>
    <dbReference type="NCBI Taxonomy" id="1917421"/>
    <lineage>
        <taxon>Bacteria</taxon>
        <taxon>Pseudomonadati</taxon>
        <taxon>Pseudomonadota</taxon>
        <taxon>Gammaproteobacteria</taxon>
        <taxon>Pseudomonadales</taxon>
        <taxon>Ketobacteraceae</taxon>
        <taxon>Ketobacter</taxon>
    </lineage>
</organism>
<evidence type="ECO:0000313" key="10">
    <source>
        <dbReference type="EMBL" id="AUM13696.1"/>
    </source>
</evidence>
<evidence type="ECO:0008006" key="12">
    <source>
        <dbReference type="Google" id="ProtNLM"/>
    </source>
</evidence>
<name>A0A2K9LMW3_9GAMM</name>
<accession>A0A2K9LMW3</accession>
<dbReference type="GO" id="GO:0020037">
    <property type="term" value="F:heme binding"/>
    <property type="evidence" value="ECO:0007669"/>
    <property type="project" value="InterPro"/>
</dbReference>
<dbReference type="Proteomes" id="UP000235116">
    <property type="component" value="Chromosome"/>
</dbReference>
<keyword evidence="6 8" id="KW-0408">Iron</keyword>
<dbReference type="GO" id="GO:0016705">
    <property type="term" value="F:oxidoreductase activity, acting on paired donors, with incorporation or reduction of molecular oxygen"/>
    <property type="evidence" value="ECO:0007669"/>
    <property type="project" value="InterPro"/>
</dbReference>
<comment type="cofactor">
    <cofactor evidence="1 8">
        <name>heme</name>
        <dbReference type="ChEBI" id="CHEBI:30413"/>
    </cofactor>
</comment>
<dbReference type="AlphaFoldDB" id="A0A2K9LMW3"/>
<keyword evidence="7 9" id="KW-0503">Monooxygenase</keyword>
<dbReference type="PRINTS" id="PR00465">
    <property type="entry name" value="EP450IV"/>
</dbReference>
<dbReference type="RefSeq" id="WP_101895071.1">
    <property type="nucleotide sequence ID" value="NZ_CP022684.1"/>
</dbReference>
<reference evidence="11" key="1">
    <citation type="submission" date="2017-08" db="EMBL/GenBank/DDBJ databases">
        <title>Direct submision.</title>
        <authorList>
            <person name="Kim S.-J."/>
            <person name="Rhee S.-K."/>
        </authorList>
    </citation>
    <scope>NUCLEOTIDE SEQUENCE [LARGE SCALE GENOMIC DNA]</scope>
    <source>
        <strain evidence="11">GI5</strain>
    </source>
</reference>
<evidence type="ECO:0000256" key="6">
    <source>
        <dbReference type="ARBA" id="ARBA00023004"/>
    </source>
</evidence>
<evidence type="ECO:0000256" key="3">
    <source>
        <dbReference type="ARBA" id="ARBA00022617"/>
    </source>
</evidence>
<evidence type="ECO:0000256" key="4">
    <source>
        <dbReference type="ARBA" id="ARBA00022723"/>
    </source>
</evidence>
<comment type="similarity">
    <text evidence="2 9">Belongs to the cytochrome P450 family.</text>
</comment>
<dbReference type="GO" id="GO:0016125">
    <property type="term" value="P:sterol metabolic process"/>
    <property type="evidence" value="ECO:0007669"/>
    <property type="project" value="TreeGrafter"/>
</dbReference>
<dbReference type="GO" id="GO:0004497">
    <property type="term" value="F:monooxygenase activity"/>
    <property type="evidence" value="ECO:0007669"/>
    <property type="project" value="UniProtKB-KW"/>
</dbReference>
<dbReference type="PROSITE" id="PS00086">
    <property type="entry name" value="CYTOCHROME_P450"/>
    <property type="match status" value="1"/>
</dbReference>
<dbReference type="OrthoDB" id="9764248at2"/>
<sequence>MSRTGRFGENLAINGIDGSYGWPVIGHTFDYLSDTYAFGRTMRARYGDVYRCSAFLQNFIVFNSPDGAEFVLKDEASQFSSKLGWEAFLGRLFPHSLPTMDFSEHRHHRRIMQSVFKKQALVGYVPLIDQVVIGNLRTWPTHQAMPAYPAIKALTLDIAAKAFLGLELKQDTHFINQNFIKLNNGLAAIIPWPLPGTALHQALKARSNIFNYFSPLIPQKRRSEGQDIFSRLCQAQDENGADFSDQAILFHLSNVLAAAHDTSTTSLTITLDLLCQHPEWQQRLREQCLRIDPQDITYDNLESLEEIEWVFREALRLFPPAPQLFRRSIKECQFGNHIIPANTQVMVDCGYIHRSEHYWNEPTKFDPERFSPARNEHKAHPYNWFPFGGGSHTCIGLRFAIMTAKIALYHLLRDYSVFATEQARYRILPITKPRNGLPVILTKN</sequence>
<keyword evidence="11" id="KW-1185">Reference proteome</keyword>
<gene>
    <name evidence="10" type="ORF">Kalk_15260</name>
</gene>
<evidence type="ECO:0000256" key="8">
    <source>
        <dbReference type="PIRSR" id="PIRSR602403-1"/>
    </source>
</evidence>
<dbReference type="InterPro" id="IPR002403">
    <property type="entry name" value="Cyt_P450_E_grp-IV"/>
</dbReference>
<proteinExistence type="inferred from homology"/>
<dbReference type="InterPro" id="IPR017972">
    <property type="entry name" value="Cyt_P450_CS"/>
</dbReference>
<evidence type="ECO:0000256" key="2">
    <source>
        <dbReference type="ARBA" id="ARBA00010617"/>
    </source>
</evidence>
<dbReference type="KEGG" id="kak:Kalk_15260"/>
<dbReference type="Pfam" id="PF00067">
    <property type="entry name" value="p450"/>
    <property type="match status" value="1"/>
</dbReference>
<dbReference type="PRINTS" id="PR00385">
    <property type="entry name" value="P450"/>
</dbReference>
<evidence type="ECO:0000256" key="1">
    <source>
        <dbReference type="ARBA" id="ARBA00001971"/>
    </source>
</evidence>
<protein>
    <recommendedName>
        <fullName evidence="12">Cytochrome P450</fullName>
    </recommendedName>
</protein>
<evidence type="ECO:0000313" key="11">
    <source>
        <dbReference type="Proteomes" id="UP000235116"/>
    </source>
</evidence>
<keyword evidence="4 8" id="KW-0479">Metal-binding</keyword>
<dbReference type="PANTHER" id="PTHR24286">
    <property type="entry name" value="CYTOCHROME P450 26"/>
    <property type="match status" value="1"/>
</dbReference>
<dbReference type="SUPFAM" id="SSF48264">
    <property type="entry name" value="Cytochrome P450"/>
    <property type="match status" value="1"/>
</dbReference>
<dbReference type="PANTHER" id="PTHR24286:SF24">
    <property type="entry name" value="LANOSTEROL 14-ALPHA DEMETHYLASE"/>
    <property type="match status" value="1"/>
</dbReference>
<dbReference type="InterPro" id="IPR001128">
    <property type="entry name" value="Cyt_P450"/>
</dbReference>
<dbReference type="GO" id="GO:0005506">
    <property type="term" value="F:iron ion binding"/>
    <property type="evidence" value="ECO:0007669"/>
    <property type="project" value="InterPro"/>
</dbReference>
<keyword evidence="3 8" id="KW-0349">Heme</keyword>